<name>A0A937W2K7_UNCTE</name>
<evidence type="ECO:0000313" key="1">
    <source>
        <dbReference type="EMBL" id="MBM3224122.1"/>
    </source>
</evidence>
<sequence>MPAEQVRLGVIGDGAAWIGQHVQALLPRARQVLADDHCAQDLPRGAKAPYGASVQAVAGVEATRTRRYLGKVAVVLEGLRCLQAQSDEAEKAMAKCWDSRNEHRGRTPYRPLRRGGSPLGSGGIASSNKCIGHVRLKRSGAWWYEANSNQMFALRCAKYNGTLDQVFVRYHQRLRKTSE</sequence>
<protein>
    <submittedName>
        <fullName evidence="1">Uncharacterized protein</fullName>
    </submittedName>
</protein>
<organism evidence="1 2">
    <name type="scientific">Tectimicrobiota bacterium</name>
    <dbReference type="NCBI Taxonomy" id="2528274"/>
    <lineage>
        <taxon>Bacteria</taxon>
        <taxon>Pseudomonadati</taxon>
        <taxon>Nitrospinota/Tectimicrobiota group</taxon>
        <taxon>Candidatus Tectimicrobiota</taxon>
    </lineage>
</organism>
<gene>
    <name evidence="1" type="ORF">FJZ47_10000</name>
</gene>
<reference evidence="1" key="1">
    <citation type="submission" date="2019-03" db="EMBL/GenBank/DDBJ databases">
        <title>Lake Tanganyika Metagenome-Assembled Genomes (MAGs).</title>
        <authorList>
            <person name="Tran P."/>
        </authorList>
    </citation>
    <scope>NUCLEOTIDE SEQUENCE</scope>
    <source>
        <strain evidence="1">K_DeepCast_65m_m2_066</strain>
    </source>
</reference>
<proteinExistence type="predicted"/>
<evidence type="ECO:0000313" key="2">
    <source>
        <dbReference type="Proteomes" id="UP000712673"/>
    </source>
</evidence>
<accession>A0A937W2K7</accession>
<comment type="caution">
    <text evidence="1">The sequence shown here is derived from an EMBL/GenBank/DDBJ whole genome shotgun (WGS) entry which is preliminary data.</text>
</comment>
<dbReference type="EMBL" id="VGLS01000262">
    <property type="protein sequence ID" value="MBM3224122.1"/>
    <property type="molecule type" value="Genomic_DNA"/>
</dbReference>
<dbReference type="AlphaFoldDB" id="A0A937W2K7"/>
<dbReference type="Proteomes" id="UP000712673">
    <property type="component" value="Unassembled WGS sequence"/>
</dbReference>